<dbReference type="AlphaFoldDB" id="A0AAD8YC87"/>
<keyword evidence="2" id="KW-1185">Reference proteome</keyword>
<sequence>MTSPTKTIRSSSINCGHDGPCSSSDQLSSCLSINILPDSILRFIGEYLPKSSRAIMASALSRSVCFDSDTLDFSDIGKDLAPKLKDSDISNILVSIDAANRLKVLKLIGCTNITGAGLDPLRGSIVLEQIDLSTSDNATIANGEALFSPNFPWCFTLVEDSVIPILDNFIAKKDRALRHVQFPLVWRKKKSKQLVEFLESYNDAKRSRVCLCVQCDDNVVESSLWMNQTKDSSDWGLQSHTCYECTGHICQECEVGFCQDCKKQFCESCCTTKICDMCYSAVCSACEDLEVCEVCDTCFCQDCMPVRLCDCCNRNRCMDCMPHWDCSRCWKSNCDDCADEHNVQWCEVCEDEYCNDCRLEDYNNGELDCKGCRGLLLPRIMHEKEALSRENEMLKFVVINALNEISKDPSKVMCIESTDKVEQDDDCIVTVAV</sequence>
<dbReference type="EMBL" id="JATAAI010000011">
    <property type="protein sequence ID" value="KAK1742385.1"/>
    <property type="molecule type" value="Genomic_DNA"/>
</dbReference>
<evidence type="ECO:0000313" key="1">
    <source>
        <dbReference type="EMBL" id="KAK1742385.1"/>
    </source>
</evidence>
<name>A0AAD8YC87_9STRA</name>
<dbReference type="Proteomes" id="UP001224775">
    <property type="component" value="Unassembled WGS sequence"/>
</dbReference>
<proteinExistence type="predicted"/>
<reference evidence="1" key="1">
    <citation type="submission" date="2023-06" db="EMBL/GenBank/DDBJ databases">
        <title>Survivors Of The Sea: Transcriptome response of Skeletonema marinoi to long-term dormancy.</title>
        <authorList>
            <person name="Pinder M.I.M."/>
            <person name="Kourtchenko O."/>
            <person name="Robertson E.K."/>
            <person name="Larsson T."/>
            <person name="Maumus F."/>
            <person name="Osuna-Cruz C.M."/>
            <person name="Vancaester E."/>
            <person name="Stenow R."/>
            <person name="Vandepoele K."/>
            <person name="Ploug H."/>
            <person name="Bruchert V."/>
            <person name="Godhe A."/>
            <person name="Topel M."/>
        </authorList>
    </citation>
    <scope>NUCLEOTIDE SEQUENCE</scope>
    <source>
        <strain evidence="1">R05AC</strain>
    </source>
</reference>
<organism evidence="1 2">
    <name type="scientific">Skeletonema marinoi</name>
    <dbReference type="NCBI Taxonomy" id="267567"/>
    <lineage>
        <taxon>Eukaryota</taxon>
        <taxon>Sar</taxon>
        <taxon>Stramenopiles</taxon>
        <taxon>Ochrophyta</taxon>
        <taxon>Bacillariophyta</taxon>
        <taxon>Coscinodiscophyceae</taxon>
        <taxon>Thalassiosirophycidae</taxon>
        <taxon>Thalassiosirales</taxon>
        <taxon>Skeletonemataceae</taxon>
        <taxon>Skeletonema</taxon>
        <taxon>Skeletonema marinoi-dohrnii complex</taxon>
    </lineage>
</organism>
<evidence type="ECO:0000313" key="2">
    <source>
        <dbReference type="Proteomes" id="UP001224775"/>
    </source>
</evidence>
<accession>A0AAD8YC87</accession>
<comment type="caution">
    <text evidence="1">The sequence shown here is derived from an EMBL/GenBank/DDBJ whole genome shotgun (WGS) entry which is preliminary data.</text>
</comment>
<gene>
    <name evidence="1" type="ORF">QTG54_006950</name>
</gene>
<protein>
    <submittedName>
        <fullName evidence="1">Uncharacterized protein</fullName>
    </submittedName>
</protein>